<dbReference type="Pfam" id="PF00005">
    <property type="entry name" value="ABC_tran"/>
    <property type="match status" value="1"/>
</dbReference>
<proteinExistence type="inferred from homology"/>
<keyword evidence="8" id="KW-1185">Reference proteome</keyword>
<dbReference type="Gene3D" id="3.40.50.300">
    <property type="entry name" value="P-loop containing nucleotide triphosphate hydrolases"/>
    <property type="match status" value="1"/>
</dbReference>
<dbReference type="PANTHER" id="PTHR43820:SF2">
    <property type="entry name" value="ABC TRANSPORTER ATP-BINDING PROTEIN"/>
    <property type="match status" value="1"/>
</dbReference>
<organism evidence="7 8">
    <name type="scientific">Sedimentitalea xiamensis</name>
    <dbReference type="NCBI Taxonomy" id="3050037"/>
    <lineage>
        <taxon>Bacteria</taxon>
        <taxon>Pseudomonadati</taxon>
        <taxon>Pseudomonadota</taxon>
        <taxon>Alphaproteobacteria</taxon>
        <taxon>Rhodobacterales</taxon>
        <taxon>Paracoccaceae</taxon>
        <taxon>Sedimentitalea</taxon>
    </lineage>
</organism>
<reference evidence="7 8" key="1">
    <citation type="submission" date="2023-05" db="EMBL/GenBank/DDBJ databases">
        <title>Sedimentitalea sp. nov. JM2-8.</title>
        <authorList>
            <person name="Huang J."/>
        </authorList>
    </citation>
    <scope>NUCLEOTIDE SEQUENCE [LARGE SCALE GENOMIC DNA]</scope>
    <source>
        <strain evidence="7 8">JM2-8</strain>
    </source>
</reference>
<dbReference type="InterPro" id="IPR052156">
    <property type="entry name" value="BCAA_Transport_ATP-bd_LivF"/>
</dbReference>
<dbReference type="RefSeq" id="WP_284486356.1">
    <property type="nucleotide sequence ID" value="NZ_JASNJE010000019.1"/>
</dbReference>
<dbReference type="InterPro" id="IPR027417">
    <property type="entry name" value="P-loop_NTPase"/>
</dbReference>
<dbReference type="EMBL" id="JASNJE010000019">
    <property type="protein sequence ID" value="MDK3074424.1"/>
    <property type="molecule type" value="Genomic_DNA"/>
</dbReference>
<evidence type="ECO:0000256" key="1">
    <source>
        <dbReference type="ARBA" id="ARBA00005417"/>
    </source>
</evidence>
<keyword evidence="5" id="KW-0029">Amino-acid transport</keyword>
<dbReference type="CDD" id="cd03224">
    <property type="entry name" value="ABC_TM1139_LivF_branched"/>
    <property type="match status" value="1"/>
</dbReference>
<evidence type="ECO:0000256" key="2">
    <source>
        <dbReference type="ARBA" id="ARBA00022448"/>
    </source>
</evidence>
<evidence type="ECO:0000313" key="8">
    <source>
        <dbReference type="Proteomes" id="UP001227126"/>
    </source>
</evidence>
<dbReference type="SMART" id="SM00382">
    <property type="entry name" value="AAA"/>
    <property type="match status" value="1"/>
</dbReference>
<dbReference type="PROSITE" id="PS00211">
    <property type="entry name" value="ABC_TRANSPORTER_1"/>
    <property type="match status" value="1"/>
</dbReference>
<name>A0ABT7FH09_9RHOB</name>
<dbReference type="PROSITE" id="PS50893">
    <property type="entry name" value="ABC_TRANSPORTER_2"/>
    <property type="match status" value="1"/>
</dbReference>
<dbReference type="InterPro" id="IPR003593">
    <property type="entry name" value="AAA+_ATPase"/>
</dbReference>
<dbReference type="SUPFAM" id="SSF52540">
    <property type="entry name" value="P-loop containing nucleoside triphosphate hydrolases"/>
    <property type="match status" value="1"/>
</dbReference>
<accession>A0ABT7FH09</accession>
<evidence type="ECO:0000313" key="7">
    <source>
        <dbReference type="EMBL" id="MDK3074424.1"/>
    </source>
</evidence>
<evidence type="ECO:0000259" key="6">
    <source>
        <dbReference type="PROSITE" id="PS50893"/>
    </source>
</evidence>
<comment type="similarity">
    <text evidence="1">Belongs to the ABC transporter superfamily.</text>
</comment>
<gene>
    <name evidence="7" type="ORF">QO034_15090</name>
</gene>
<evidence type="ECO:0000256" key="4">
    <source>
        <dbReference type="ARBA" id="ARBA00022840"/>
    </source>
</evidence>
<keyword evidence="3" id="KW-0547">Nucleotide-binding</keyword>
<keyword evidence="4 7" id="KW-0067">ATP-binding</keyword>
<dbReference type="InterPro" id="IPR017871">
    <property type="entry name" value="ABC_transporter-like_CS"/>
</dbReference>
<comment type="caution">
    <text evidence="7">The sequence shown here is derived from an EMBL/GenBank/DDBJ whole genome shotgun (WGS) entry which is preliminary data.</text>
</comment>
<keyword evidence="2" id="KW-0813">Transport</keyword>
<evidence type="ECO:0000256" key="5">
    <source>
        <dbReference type="ARBA" id="ARBA00022970"/>
    </source>
</evidence>
<dbReference type="InterPro" id="IPR003439">
    <property type="entry name" value="ABC_transporter-like_ATP-bd"/>
</dbReference>
<evidence type="ECO:0000256" key="3">
    <source>
        <dbReference type="ARBA" id="ARBA00022741"/>
    </source>
</evidence>
<protein>
    <submittedName>
        <fullName evidence="7">ABC transporter ATP-binding protein</fullName>
    </submittedName>
</protein>
<dbReference type="GO" id="GO:0005524">
    <property type="term" value="F:ATP binding"/>
    <property type="evidence" value="ECO:0007669"/>
    <property type="project" value="UniProtKB-KW"/>
</dbReference>
<dbReference type="PANTHER" id="PTHR43820">
    <property type="entry name" value="HIGH-AFFINITY BRANCHED-CHAIN AMINO ACID TRANSPORT ATP-BINDING PROTEIN LIVF"/>
    <property type="match status" value="1"/>
</dbReference>
<feature type="domain" description="ABC transporter" evidence="6">
    <location>
        <begin position="21"/>
        <end position="251"/>
    </location>
</feature>
<dbReference type="Proteomes" id="UP001227126">
    <property type="component" value="Unassembled WGS sequence"/>
</dbReference>
<sequence length="251" mass="27451">MNVKPDFSKNANMATTAPAFLSVWDVHAYYGESYIVQGISFNVHEGEILALLGRNGAGKTSTLRSIARLGNPQVKHGEIWLDHQPLHNMTSYEAATVGLGLVPEDRRIFAGLTVEENLKLAQIAPPVGWSIERLYELFPRLGERRNQEGVTLSGGEQQMLAIARALARDIKVLLLDEPYEGLAPVIVDEIEKTLIHIKEQGMTTVIVEQNAVRALELADRAVILDTGGIVFDGSAAEVLGNADLRAEYLAI</sequence>